<evidence type="ECO:0000259" key="8">
    <source>
        <dbReference type="PROSITE" id="PS51202"/>
    </source>
</evidence>
<dbReference type="PROSITE" id="PS51202">
    <property type="entry name" value="RCK_C"/>
    <property type="match status" value="2"/>
</dbReference>
<dbReference type="InterPro" id="IPR003148">
    <property type="entry name" value="RCK_N"/>
</dbReference>
<dbReference type="InterPro" id="IPR050721">
    <property type="entry name" value="Trk_Ktr_HKT_K-transport"/>
</dbReference>
<dbReference type="STRING" id="1235802.C823_03865"/>
<dbReference type="eggNOG" id="COG0569">
    <property type="taxonomic scope" value="Bacteria"/>
</dbReference>
<feature type="domain" description="RCK N-terminal" evidence="7">
    <location>
        <begin position="228"/>
        <end position="344"/>
    </location>
</feature>
<dbReference type="NCBIfam" id="NF007033">
    <property type="entry name" value="PRK09496.1-5"/>
    <property type="match status" value="1"/>
</dbReference>
<gene>
    <name evidence="9" type="ORF">C823_03865</name>
</gene>
<dbReference type="PANTHER" id="PTHR43833:SF5">
    <property type="entry name" value="TRK SYSTEM POTASSIUM UPTAKE PROTEIN TRKA"/>
    <property type="match status" value="1"/>
</dbReference>
<evidence type="ECO:0000313" key="9">
    <source>
        <dbReference type="EMBL" id="EMZ22820.1"/>
    </source>
</evidence>
<dbReference type="Pfam" id="PF02080">
    <property type="entry name" value="TrkA_C"/>
    <property type="match status" value="2"/>
</dbReference>
<dbReference type="GO" id="GO:0005886">
    <property type="term" value="C:plasma membrane"/>
    <property type="evidence" value="ECO:0007669"/>
    <property type="project" value="InterPro"/>
</dbReference>
<proteinExistence type="predicted"/>
<evidence type="ECO:0000256" key="5">
    <source>
        <dbReference type="ARBA" id="ARBA00023027"/>
    </source>
</evidence>
<dbReference type="InterPro" id="IPR036291">
    <property type="entry name" value="NAD(P)-bd_dom_sf"/>
</dbReference>
<dbReference type="AlphaFoldDB" id="N2A9M9"/>
<dbReference type="Proteomes" id="UP000012589">
    <property type="component" value="Unassembled WGS sequence"/>
</dbReference>
<dbReference type="InterPro" id="IPR006036">
    <property type="entry name" value="K_uptake_TrkA"/>
</dbReference>
<dbReference type="OrthoDB" id="9775180at2"/>
<keyword evidence="3" id="KW-0633">Potassium transport</keyword>
<keyword evidence="2" id="KW-0813">Transport</keyword>
<protein>
    <recommendedName>
        <fullName evidence="1">Trk system potassium uptake protein TrkA</fullName>
    </recommendedName>
</protein>
<organism evidence="9 10">
    <name type="scientific">Eubacterium plexicaudatum ASF492</name>
    <dbReference type="NCBI Taxonomy" id="1235802"/>
    <lineage>
        <taxon>Bacteria</taxon>
        <taxon>Bacillati</taxon>
        <taxon>Bacillota</taxon>
        <taxon>Clostridia</taxon>
        <taxon>Eubacteriales</taxon>
        <taxon>Eubacteriaceae</taxon>
        <taxon>Eubacterium</taxon>
    </lineage>
</organism>
<keyword evidence="5" id="KW-0520">NAD</keyword>
<dbReference type="EMBL" id="AQFT01000117">
    <property type="protein sequence ID" value="EMZ22820.1"/>
    <property type="molecule type" value="Genomic_DNA"/>
</dbReference>
<reference evidence="9 10" key="1">
    <citation type="journal article" date="2014" name="Genome Announc.">
        <title>Draft genome sequences of the altered schaedler flora, a defined bacterial community from gnotobiotic mice.</title>
        <authorList>
            <person name="Wannemuehler M.J."/>
            <person name="Overstreet A.M."/>
            <person name="Ward D.V."/>
            <person name="Phillips G.J."/>
        </authorList>
    </citation>
    <scope>NUCLEOTIDE SEQUENCE [LARGE SCALE GENOMIC DNA]</scope>
    <source>
        <strain evidence="9 10">ASF492</strain>
    </source>
</reference>
<dbReference type="PANTHER" id="PTHR43833">
    <property type="entry name" value="POTASSIUM CHANNEL PROTEIN 2-RELATED-RELATED"/>
    <property type="match status" value="1"/>
</dbReference>
<accession>N2A9M9</accession>
<dbReference type="HOGENOM" id="CLU_046525_0_1_9"/>
<feature type="domain" description="RCK C-terminal" evidence="8">
    <location>
        <begin position="140"/>
        <end position="224"/>
    </location>
</feature>
<evidence type="ECO:0000256" key="1">
    <source>
        <dbReference type="ARBA" id="ARBA00017378"/>
    </source>
</evidence>
<evidence type="ECO:0000313" key="10">
    <source>
        <dbReference type="Proteomes" id="UP000012589"/>
    </source>
</evidence>
<dbReference type="NCBIfam" id="NF007039">
    <property type="entry name" value="PRK09496.3-2"/>
    <property type="match status" value="1"/>
</dbReference>
<keyword evidence="4" id="KW-0630">Potassium</keyword>
<dbReference type="PROSITE" id="PS51201">
    <property type="entry name" value="RCK_N"/>
    <property type="match status" value="2"/>
</dbReference>
<keyword evidence="6" id="KW-0406">Ion transport</keyword>
<feature type="domain" description="RCK C-terminal" evidence="8">
    <location>
        <begin position="371"/>
        <end position="451"/>
    </location>
</feature>
<dbReference type="SUPFAM" id="SSF116726">
    <property type="entry name" value="TrkA C-terminal domain-like"/>
    <property type="match status" value="2"/>
</dbReference>
<dbReference type="Gene3D" id="3.40.50.720">
    <property type="entry name" value="NAD(P)-binding Rossmann-like Domain"/>
    <property type="match status" value="2"/>
</dbReference>
<sequence>MKIIIVGCGNVGAALAEQLSSEGHDITVIDTRRQLVESVSVSCDALGIVGNGASFQIQSEAGVDQADLIVAVTGSDELNLLCCLIAKKSGGCNTIARVSNPVYSEEIAFIKEKLGLSMIINPQLAAAREMARTLKFPFAQKVDTFAKSRVELVVYRIEESSLLCGMKLKELPGKLRCDVLIPIVERGEQVIIPDGNFQMQVKDDITIVSTQLKMIEFFKKLGKPTASARDAMIIGGGRTSIYLAKQLLQMGLKVKIIERDTDRCEFLNEMLPKAMVICGDATEKDVLLEEGLLETETFVANTNFDEENIMLTLFAKSLSGAKLITRVHRVSYDDIIEKLDLGSIIYPKYITAVNIIQYVRAMKNSLGSNIETMYRLNDNRVEALEFVINEPSPIVGVPLTELNLKKNMIIGCITHQGKTTIAKGQSVIRVGDTVILITTQTGLHDIRDALK</sequence>
<evidence type="ECO:0000256" key="2">
    <source>
        <dbReference type="ARBA" id="ARBA00022448"/>
    </source>
</evidence>
<feature type="domain" description="RCK N-terminal" evidence="7">
    <location>
        <begin position="1"/>
        <end position="120"/>
    </location>
</feature>
<comment type="caution">
    <text evidence="9">The sequence shown here is derived from an EMBL/GenBank/DDBJ whole genome shotgun (WGS) entry which is preliminary data.</text>
</comment>
<evidence type="ECO:0000259" key="7">
    <source>
        <dbReference type="PROSITE" id="PS51201"/>
    </source>
</evidence>
<evidence type="ECO:0000256" key="6">
    <source>
        <dbReference type="ARBA" id="ARBA00023065"/>
    </source>
</evidence>
<dbReference type="Pfam" id="PF02254">
    <property type="entry name" value="TrkA_N"/>
    <property type="match status" value="2"/>
</dbReference>
<keyword evidence="10" id="KW-1185">Reference proteome</keyword>
<dbReference type="NCBIfam" id="NF007031">
    <property type="entry name" value="PRK09496.1-2"/>
    <property type="match status" value="1"/>
</dbReference>
<dbReference type="PATRIC" id="fig|1235802.3.peg.4086"/>
<dbReference type="InterPro" id="IPR006037">
    <property type="entry name" value="RCK_C"/>
</dbReference>
<dbReference type="InterPro" id="IPR036721">
    <property type="entry name" value="RCK_C_sf"/>
</dbReference>
<dbReference type="PRINTS" id="PR00335">
    <property type="entry name" value="KUPTAKETRKA"/>
</dbReference>
<evidence type="ECO:0000256" key="3">
    <source>
        <dbReference type="ARBA" id="ARBA00022538"/>
    </source>
</evidence>
<evidence type="ECO:0000256" key="4">
    <source>
        <dbReference type="ARBA" id="ARBA00022958"/>
    </source>
</evidence>
<dbReference type="Gene3D" id="3.30.70.1450">
    <property type="entry name" value="Regulator of K+ conductance, C-terminal domain"/>
    <property type="match status" value="2"/>
</dbReference>
<name>N2A9M9_9FIRM</name>
<dbReference type="GO" id="GO:0015079">
    <property type="term" value="F:potassium ion transmembrane transporter activity"/>
    <property type="evidence" value="ECO:0007669"/>
    <property type="project" value="InterPro"/>
</dbReference>
<dbReference type="SUPFAM" id="SSF51735">
    <property type="entry name" value="NAD(P)-binding Rossmann-fold domains"/>
    <property type="match status" value="2"/>
</dbReference>